<reference evidence="2 3" key="1">
    <citation type="submission" date="2024-09" db="EMBL/GenBank/DDBJ databases">
        <authorList>
            <person name="Sun Q."/>
            <person name="Mori K."/>
        </authorList>
    </citation>
    <scope>NUCLEOTIDE SEQUENCE [LARGE SCALE GENOMIC DNA]</scope>
    <source>
        <strain evidence="2 3">CCM 7904</strain>
    </source>
</reference>
<keyword evidence="1" id="KW-0812">Transmembrane</keyword>
<dbReference type="RefSeq" id="WP_265507347.1">
    <property type="nucleotide sequence ID" value="NZ_JAOTBE010000029.1"/>
</dbReference>
<keyword evidence="3" id="KW-1185">Reference proteome</keyword>
<evidence type="ECO:0000313" key="3">
    <source>
        <dbReference type="Proteomes" id="UP001589795"/>
    </source>
</evidence>
<keyword evidence="1" id="KW-1133">Transmembrane helix</keyword>
<dbReference type="EMBL" id="JBHLWQ010000004">
    <property type="protein sequence ID" value="MFC0198848.1"/>
    <property type="molecule type" value="Genomic_DNA"/>
</dbReference>
<protein>
    <submittedName>
        <fullName evidence="2">Uncharacterized protein</fullName>
    </submittedName>
</protein>
<organism evidence="2 3">
    <name type="scientific">Paracoccus rhizosphaerae</name>
    <dbReference type="NCBI Taxonomy" id="1133347"/>
    <lineage>
        <taxon>Bacteria</taxon>
        <taxon>Pseudomonadati</taxon>
        <taxon>Pseudomonadota</taxon>
        <taxon>Alphaproteobacteria</taxon>
        <taxon>Rhodobacterales</taxon>
        <taxon>Paracoccaceae</taxon>
        <taxon>Paracoccus</taxon>
    </lineage>
</organism>
<evidence type="ECO:0000256" key="1">
    <source>
        <dbReference type="SAM" id="Phobius"/>
    </source>
</evidence>
<proteinExistence type="predicted"/>
<accession>A0ABV6CIS7</accession>
<evidence type="ECO:0000313" key="2">
    <source>
        <dbReference type="EMBL" id="MFC0198848.1"/>
    </source>
</evidence>
<name>A0ABV6CIS7_9RHOB</name>
<comment type="caution">
    <text evidence="2">The sequence shown here is derived from an EMBL/GenBank/DDBJ whole genome shotgun (WGS) entry which is preliminary data.</text>
</comment>
<gene>
    <name evidence="2" type="ORF">ACFFIZ_00375</name>
</gene>
<keyword evidence="1" id="KW-0472">Membrane</keyword>
<feature type="transmembrane region" description="Helical" evidence="1">
    <location>
        <begin position="31"/>
        <end position="53"/>
    </location>
</feature>
<sequence>MPEALVTLYGAREEANAEQVASASEALIHGYGFGLVSAALAPLAAAAVVAVVVNAKGNEAAAAAVH</sequence>
<dbReference type="Proteomes" id="UP001589795">
    <property type="component" value="Unassembled WGS sequence"/>
</dbReference>